<dbReference type="OrthoDB" id="794085at2"/>
<dbReference type="Proteomes" id="UP000318010">
    <property type="component" value="Unassembled WGS sequence"/>
</dbReference>
<keyword evidence="2" id="KW-1185">Reference proteome</keyword>
<dbReference type="EMBL" id="VOEI01000002">
    <property type="protein sequence ID" value="TWR26910.1"/>
    <property type="molecule type" value="Genomic_DNA"/>
</dbReference>
<sequence length="217" mass="23967">MATNSLSSARAQARQDALSQLDSLGSNRSSFEFQDVFSTMENDAAAFIERVKANIQSADMPVTGKIEDLKLQVTETSINIIGEAYLIYQDKGVKGAKSSTLAPNSPFKYTDKMPPANVFEEYIKRKNINLRNEENYGGNPSPFDDMKGDDKAIKSASWAMAKKVYNEGFKPQDIFSKELPKLVEDLSKSVAGFTADLITSGITDRYGTDIYNKAMGR</sequence>
<name>A0A563U6D1_9SPHI</name>
<comment type="caution">
    <text evidence="1">The sequence shown here is derived from an EMBL/GenBank/DDBJ whole genome shotgun (WGS) entry which is preliminary data.</text>
</comment>
<gene>
    <name evidence="1" type="ORF">FPZ42_07700</name>
</gene>
<organism evidence="1 2">
    <name type="scientific">Mucilaginibacter achroorhodeus</name>
    <dbReference type="NCBI Taxonomy" id="2599294"/>
    <lineage>
        <taxon>Bacteria</taxon>
        <taxon>Pseudomonadati</taxon>
        <taxon>Bacteroidota</taxon>
        <taxon>Sphingobacteriia</taxon>
        <taxon>Sphingobacteriales</taxon>
        <taxon>Sphingobacteriaceae</taxon>
        <taxon>Mucilaginibacter</taxon>
    </lineage>
</organism>
<dbReference type="RefSeq" id="WP_146270015.1">
    <property type="nucleotide sequence ID" value="NZ_VOEI01000002.1"/>
</dbReference>
<evidence type="ECO:0000313" key="1">
    <source>
        <dbReference type="EMBL" id="TWR26910.1"/>
    </source>
</evidence>
<proteinExistence type="predicted"/>
<reference evidence="1 2" key="1">
    <citation type="submission" date="2019-07" db="EMBL/GenBank/DDBJ databases">
        <authorList>
            <person name="Kim J."/>
        </authorList>
    </citation>
    <scope>NUCLEOTIDE SEQUENCE [LARGE SCALE GENOMIC DNA]</scope>
    <source>
        <strain evidence="1 2">MJ1a</strain>
    </source>
</reference>
<dbReference type="AlphaFoldDB" id="A0A563U6D1"/>
<protein>
    <submittedName>
        <fullName evidence="1">Uncharacterized protein</fullName>
    </submittedName>
</protein>
<evidence type="ECO:0000313" key="2">
    <source>
        <dbReference type="Proteomes" id="UP000318010"/>
    </source>
</evidence>
<accession>A0A563U6D1</accession>